<dbReference type="AlphaFoldDB" id="T1HU88"/>
<dbReference type="EnsemblMetazoa" id="RPRC007608-RA">
    <property type="protein sequence ID" value="RPRC007608-PA"/>
    <property type="gene ID" value="RPRC007608"/>
</dbReference>
<name>T1HU88_RHOPR</name>
<accession>T1HU88</accession>
<sequence length="121" mass="13926">MYPFRRRRNYNGYEENGKSNGLCRTKLLRNDQGEPTFEIDDKFNYNQKDPTVYEMNKAGTSLAEKEKVLMASIKDTEMRPSSGNIKTPLMYVKDIADNNLLPHSLNCKGPKRLLTSERSTS</sequence>
<protein>
    <submittedName>
        <fullName evidence="1">Uncharacterized protein</fullName>
    </submittedName>
</protein>
<proteinExistence type="predicted"/>
<evidence type="ECO:0000313" key="2">
    <source>
        <dbReference type="Proteomes" id="UP000015103"/>
    </source>
</evidence>
<evidence type="ECO:0000313" key="1">
    <source>
        <dbReference type="EnsemblMetazoa" id="RPRC007608-PA"/>
    </source>
</evidence>
<dbReference type="HOGENOM" id="CLU_2040942_0_0_1"/>
<dbReference type="VEuPathDB" id="VectorBase:RPRC007608"/>
<dbReference type="InParanoid" id="T1HU88"/>
<keyword evidence="2" id="KW-1185">Reference proteome</keyword>
<dbReference type="Proteomes" id="UP000015103">
    <property type="component" value="Unassembled WGS sequence"/>
</dbReference>
<organism evidence="1 2">
    <name type="scientific">Rhodnius prolixus</name>
    <name type="common">Triatomid bug</name>
    <dbReference type="NCBI Taxonomy" id="13249"/>
    <lineage>
        <taxon>Eukaryota</taxon>
        <taxon>Metazoa</taxon>
        <taxon>Ecdysozoa</taxon>
        <taxon>Arthropoda</taxon>
        <taxon>Hexapoda</taxon>
        <taxon>Insecta</taxon>
        <taxon>Pterygota</taxon>
        <taxon>Neoptera</taxon>
        <taxon>Paraneoptera</taxon>
        <taxon>Hemiptera</taxon>
        <taxon>Heteroptera</taxon>
        <taxon>Panheteroptera</taxon>
        <taxon>Cimicomorpha</taxon>
        <taxon>Reduviidae</taxon>
        <taxon>Triatominae</taxon>
        <taxon>Rhodnius</taxon>
    </lineage>
</organism>
<dbReference type="EMBL" id="ACPB03016208">
    <property type="status" value="NOT_ANNOTATED_CDS"/>
    <property type="molecule type" value="Genomic_DNA"/>
</dbReference>
<reference evidence="1" key="1">
    <citation type="submission" date="2015-05" db="UniProtKB">
        <authorList>
            <consortium name="EnsemblMetazoa"/>
        </authorList>
    </citation>
    <scope>IDENTIFICATION</scope>
</reference>